<evidence type="ECO:0000256" key="1">
    <source>
        <dbReference type="ARBA" id="ARBA00004141"/>
    </source>
</evidence>
<evidence type="ECO:0000256" key="3">
    <source>
        <dbReference type="ARBA" id="ARBA00022989"/>
    </source>
</evidence>
<dbReference type="AlphaFoldDB" id="A0A7V2T1E8"/>
<dbReference type="InterPro" id="IPR052165">
    <property type="entry name" value="Membrane_assoc_protease"/>
</dbReference>
<dbReference type="InterPro" id="IPR002810">
    <property type="entry name" value="NfeD-like_C"/>
</dbReference>
<dbReference type="InterPro" id="IPR012340">
    <property type="entry name" value="NA-bd_OB-fold"/>
</dbReference>
<dbReference type="Gene3D" id="2.40.50.140">
    <property type="entry name" value="Nucleic acid-binding proteins"/>
    <property type="match status" value="1"/>
</dbReference>
<dbReference type="GO" id="GO:0005886">
    <property type="term" value="C:plasma membrane"/>
    <property type="evidence" value="ECO:0007669"/>
    <property type="project" value="TreeGrafter"/>
</dbReference>
<evidence type="ECO:0000256" key="2">
    <source>
        <dbReference type="ARBA" id="ARBA00022692"/>
    </source>
</evidence>
<dbReference type="SUPFAM" id="SSF141322">
    <property type="entry name" value="NfeD domain-like"/>
    <property type="match status" value="1"/>
</dbReference>
<accession>A0A7V2T1E8</accession>
<comment type="caution">
    <text evidence="7">The sequence shown here is derived from an EMBL/GenBank/DDBJ whole genome shotgun (WGS) entry which is preliminary data.</text>
</comment>
<dbReference type="PANTHER" id="PTHR33507">
    <property type="entry name" value="INNER MEMBRANE PROTEIN YBBJ"/>
    <property type="match status" value="1"/>
</dbReference>
<dbReference type="EMBL" id="DRMS01000419">
    <property type="protein sequence ID" value="HFC93359.1"/>
    <property type="molecule type" value="Genomic_DNA"/>
</dbReference>
<dbReference type="Pfam" id="PF01957">
    <property type="entry name" value="NfeD"/>
    <property type="match status" value="1"/>
</dbReference>
<dbReference type="Proteomes" id="UP000885750">
    <property type="component" value="Unassembled WGS sequence"/>
</dbReference>
<name>A0A7V2T1E8_LEUMU</name>
<keyword evidence="3 5" id="KW-1133">Transmembrane helix</keyword>
<organism evidence="7">
    <name type="scientific">Leucothrix mucor</name>
    <dbReference type="NCBI Taxonomy" id="45248"/>
    <lineage>
        <taxon>Bacteria</taxon>
        <taxon>Pseudomonadati</taxon>
        <taxon>Pseudomonadota</taxon>
        <taxon>Gammaproteobacteria</taxon>
        <taxon>Thiotrichales</taxon>
        <taxon>Thiotrichaceae</taxon>
        <taxon>Leucothrix</taxon>
    </lineage>
</organism>
<proteinExistence type="predicted"/>
<comment type="subcellular location">
    <subcellularLocation>
        <location evidence="1">Membrane</location>
        <topology evidence="1">Multi-pass membrane protein</topology>
    </subcellularLocation>
</comment>
<feature type="domain" description="NfeD-like C-terminal" evidence="6">
    <location>
        <begin position="97"/>
        <end position="151"/>
    </location>
</feature>
<protein>
    <submittedName>
        <fullName evidence="7">NfeD family protein</fullName>
    </submittedName>
</protein>
<evidence type="ECO:0000259" key="6">
    <source>
        <dbReference type="Pfam" id="PF01957"/>
    </source>
</evidence>
<keyword evidence="4 5" id="KW-0472">Membrane</keyword>
<keyword evidence="2 5" id="KW-0812">Transmembrane</keyword>
<sequence length="153" mass="17023">MSELLTQLSDQLNHWHWWSLAVLLIILEIFSPAAFFLWLGIAAAVTGLITLIAPNLHWAIQLVVFSIFSIAAVWLGRSWFQRNPIETDQPFLNQSNEEFVGKIYVVEQAISNGSGRIKVGDSSWKATGEDAAVGDKVRVVSVDATVLMVERVD</sequence>
<reference evidence="7" key="1">
    <citation type="journal article" date="2020" name="mSystems">
        <title>Genome- and Community-Level Interaction Insights into Carbon Utilization and Element Cycling Functions of Hydrothermarchaeota in Hydrothermal Sediment.</title>
        <authorList>
            <person name="Zhou Z."/>
            <person name="Liu Y."/>
            <person name="Xu W."/>
            <person name="Pan J."/>
            <person name="Luo Z.H."/>
            <person name="Li M."/>
        </authorList>
    </citation>
    <scope>NUCLEOTIDE SEQUENCE [LARGE SCALE GENOMIC DNA]</scope>
    <source>
        <strain evidence="7">HyVt-493</strain>
    </source>
</reference>
<evidence type="ECO:0000313" key="7">
    <source>
        <dbReference type="EMBL" id="HFC93359.1"/>
    </source>
</evidence>
<dbReference type="PANTHER" id="PTHR33507:SF3">
    <property type="entry name" value="INNER MEMBRANE PROTEIN YBBJ"/>
    <property type="match status" value="1"/>
</dbReference>
<gene>
    <name evidence="7" type="ORF">ENJ51_11175</name>
</gene>
<feature type="transmembrane region" description="Helical" evidence="5">
    <location>
        <begin position="20"/>
        <end position="52"/>
    </location>
</feature>
<evidence type="ECO:0000256" key="5">
    <source>
        <dbReference type="SAM" id="Phobius"/>
    </source>
</evidence>
<feature type="transmembrane region" description="Helical" evidence="5">
    <location>
        <begin position="58"/>
        <end position="76"/>
    </location>
</feature>
<evidence type="ECO:0000256" key="4">
    <source>
        <dbReference type="ARBA" id="ARBA00023136"/>
    </source>
</evidence>